<dbReference type="Gene3D" id="3.30.460.10">
    <property type="entry name" value="Beta Polymerase, domain 2"/>
    <property type="match status" value="1"/>
</dbReference>
<gene>
    <name evidence="2" type="ORF">CYPRO_1444</name>
</gene>
<dbReference type="InterPro" id="IPR043519">
    <property type="entry name" value="NT_sf"/>
</dbReference>
<dbReference type="InterPro" id="IPR041633">
    <property type="entry name" value="Polbeta"/>
</dbReference>
<dbReference type="Proteomes" id="UP000254808">
    <property type="component" value="Chromosome"/>
</dbReference>
<sequence length="98" mass="11141">MLKEILSRYHEVNQVLLYGSRAKGCATERSDVDLVITQSQVSRDVVGNILSDLEESDIPYLVDLQSVESIQNPDLLEHIERVGKVVYERAENRRAAQQ</sequence>
<name>A0A345UJP8_9BACT</name>
<dbReference type="GO" id="GO:0016740">
    <property type="term" value="F:transferase activity"/>
    <property type="evidence" value="ECO:0007669"/>
    <property type="project" value="UniProtKB-KW"/>
</dbReference>
<keyword evidence="2" id="KW-0808">Transferase</keyword>
<evidence type="ECO:0000259" key="1">
    <source>
        <dbReference type="Pfam" id="PF18765"/>
    </source>
</evidence>
<reference evidence="2 3" key="1">
    <citation type="submission" date="2018-03" db="EMBL/GenBank/DDBJ databases">
        <title>Phenotypic and genomic properties of Cyclonatronum proteinivorum gen. nov., sp. nov., a haloalkaliphilic bacteroidete from soda lakes possessing Na+-translocating rhodopsin.</title>
        <authorList>
            <person name="Toshchakov S.V."/>
            <person name="Korzhenkov A."/>
            <person name="Samarov N.I."/>
            <person name="Kublanov I.V."/>
            <person name="Muntyan M.S."/>
            <person name="Sorokin D.Y."/>
        </authorList>
    </citation>
    <scope>NUCLEOTIDE SEQUENCE [LARGE SCALE GENOMIC DNA]</scope>
    <source>
        <strain evidence="2 3">Omega</strain>
    </source>
</reference>
<evidence type="ECO:0000313" key="3">
    <source>
        <dbReference type="Proteomes" id="UP000254808"/>
    </source>
</evidence>
<feature type="domain" description="Polymerase beta nucleotidyltransferase" evidence="1">
    <location>
        <begin position="2"/>
        <end position="91"/>
    </location>
</feature>
<dbReference type="RefSeq" id="WP_114983967.1">
    <property type="nucleotide sequence ID" value="NZ_CP027806.1"/>
</dbReference>
<dbReference type="KEGG" id="cprv:CYPRO_1444"/>
<dbReference type="CDD" id="cd05403">
    <property type="entry name" value="NT_KNTase_like"/>
    <property type="match status" value="1"/>
</dbReference>
<keyword evidence="3" id="KW-1185">Reference proteome</keyword>
<dbReference type="EMBL" id="CP027806">
    <property type="protein sequence ID" value="AXJ00700.1"/>
    <property type="molecule type" value="Genomic_DNA"/>
</dbReference>
<dbReference type="SUPFAM" id="SSF81301">
    <property type="entry name" value="Nucleotidyltransferase"/>
    <property type="match status" value="1"/>
</dbReference>
<organism evidence="2 3">
    <name type="scientific">Cyclonatronum proteinivorum</name>
    <dbReference type="NCBI Taxonomy" id="1457365"/>
    <lineage>
        <taxon>Bacteria</taxon>
        <taxon>Pseudomonadati</taxon>
        <taxon>Balneolota</taxon>
        <taxon>Balneolia</taxon>
        <taxon>Balneolales</taxon>
        <taxon>Cyclonatronaceae</taxon>
        <taxon>Cyclonatronum</taxon>
    </lineage>
</organism>
<protein>
    <submittedName>
        <fullName evidence="2">Nucleotidyltransferase domain-containing protein</fullName>
    </submittedName>
</protein>
<proteinExistence type="predicted"/>
<evidence type="ECO:0000313" key="2">
    <source>
        <dbReference type="EMBL" id="AXJ00700.1"/>
    </source>
</evidence>
<dbReference type="Pfam" id="PF18765">
    <property type="entry name" value="Polbeta"/>
    <property type="match status" value="1"/>
</dbReference>
<dbReference type="AlphaFoldDB" id="A0A345UJP8"/>
<accession>A0A345UJP8</accession>
<dbReference type="OrthoDB" id="9803106at2"/>